<dbReference type="EMBL" id="JAUCMV010000003">
    <property type="protein sequence ID" value="KAK0413621.1"/>
    <property type="molecule type" value="Genomic_DNA"/>
</dbReference>
<protein>
    <submittedName>
        <fullName evidence="1">Uncharacterized protein</fullName>
    </submittedName>
</protein>
<keyword evidence="2" id="KW-1185">Reference proteome</keyword>
<evidence type="ECO:0000313" key="2">
    <source>
        <dbReference type="Proteomes" id="UP001175271"/>
    </source>
</evidence>
<dbReference type="Proteomes" id="UP001175271">
    <property type="component" value="Unassembled WGS sequence"/>
</dbReference>
<name>A0AA39HYE3_9BILA</name>
<comment type="caution">
    <text evidence="1">The sequence shown here is derived from an EMBL/GenBank/DDBJ whole genome shotgun (WGS) entry which is preliminary data.</text>
</comment>
<organism evidence="1 2">
    <name type="scientific">Steinernema hermaphroditum</name>
    <dbReference type="NCBI Taxonomy" id="289476"/>
    <lineage>
        <taxon>Eukaryota</taxon>
        <taxon>Metazoa</taxon>
        <taxon>Ecdysozoa</taxon>
        <taxon>Nematoda</taxon>
        <taxon>Chromadorea</taxon>
        <taxon>Rhabditida</taxon>
        <taxon>Tylenchina</taxon>
        <taxon>Panagrolaimomorpha</taxon>
        <taxon>Strongyloidoidea</taxon>
        <taxon>Steinernematidae</taxon>
        <taxon>Steinernema</taxon>
    </lineage>
</organism>
<reference evidence="1" key="1">
    <citation type="submission" date="2023-06" db="EMBL/GenBank/DDBJ databases">
        <title>Genomic analysis of the entomopathogenic nematode Steinernema hermaphroditum.</title>
        <authorList>
            <person name="Schwarz E.M."/>
            <person name="Heppert J.K."/>
            <person name="Baniya A."/>
            <person name="Schwartz H.T."/>
            <person name="Tan C.-H."/>
            <person name="Antoshechkin I."/>
            <person name="Sternberg P.W."/>
            <person name="Goodrich-Blair H."/>
            <person name="Dillman A.R."/>
        </authorList>
    </citation>
    <scope>NUCLEOTIDE SEQUENCE</scope>
    <source>
        <strain evidence="1">PS9179</strain>
        <tissue evidence="1">Whole animal</tissue>
    </source>
</reference>
<accession>A0AA39HYE3</accession>
<dbReference type="AlphaFoldDB" id="A0AA39HYE3"/>
<evidence type="ECO:0000313" key="1">
    <source>
        <dbReference type="EMBL" id="KAK0413621.1"/>
    </source>
</evidence>
<gene>
    <name evidence="1" type="ORF">QR680_006906</name>
</gene>
<sequence>MYLPHLALSFPARHKHFAAPKCFALILKAFRLSTLIQLLDTERSYKIVCRQRKDSRKTGSSGMIARVLNERGPGGICSAAVICPLLVLVINAASLRLKARLTCLTIQSSFASRERKRSENQRKLDPSAMLVTSVRKTFYPIEPIEHPEPRVWSLPHSARRAVPCQVCEAVRRRQ</sequence>
<proteinExistence type="predicted"/>